<dbReference type="InterPro" id="IPR036812">
    <property type="entry name" value="NAD(P)_OxRdtase_dom_sf"/>
</dbReference>
<protein>
    <submittedName>
        <fullName evidence="3">Aldo/keto reductase</fullName>
        <ecNumber evidence="3">1.1.1.-</ecNumber>
    </submittedName>
</protein>
<sequence>MDYVNLGRTGLKVSRLCLGTMNFGTPAWRPWVLDEAASTPVIQRALDHGINFVDMADFYSIGVGEEVVGRAVLKKASREQLVLATKAYYAMGSGPNDEGLSRKHLFDAVDASLRRLQTDYIDLYVVHGFDMHTPVEETMRALHDIVCSGRVRYIGASTMYAWQFAKMNHVAERNGWTRFVSMQCQLNAAYREEEREMIPYCVDEGIAVTPFSPLARGLLSGAPDSLRNRTDGFTRSFYDDDTSLDIARAVNRVAQRLGVAPSQLALRWVMDRAGVTSTLVGADSPAQIDDAVRAMALRPEASDYAEIDAWYTPCDVINDHRNAHRIPRRSIAMR</sequence>
<dbReference type="PRINTS" id="PR00069">
    <property type="entry name" value="ALDKETRDTASE"/>
</dbReference>
<reference evidence="3 4" key="1">
    <citation type="submission" date="2024-03" db="EMBL/GenBank/DDBJ databases">
        <title>Novel species of the genus Variovorax.</title>
        <authorList>
            <person name="Liu Q."/>
            <person name="Xin Y.-H."/>
        </authorList>
    </citation>
    <scope>NUCLEOTIDE SEQUENCE [LARGE SCALE GENOMIC DNA]</scope>
    <source>
        <strain evidence="3 4">KACC 18501</strain>
    </source>
</reference>
<evidence type="ECO:0000256" key="1">
    <source>
        <dbReference type="ARBA" id="ARBA00023002"/>
    </source>
</evidence>
<name>A0ABU8W307_9BURK</name>
<keyword evidence="4" id="KW-1185">Reference proteome</keyword>
<dbReference type="InterPro" id="IPR050523">
    <property type="entry name" value="AKR_Detox_Biosynth"/>
</dbReference>
<gene>
    <name evidence="3" type="ORF">WKW80_20735</name>
</gene>
<evidence type="ECO:0000259" key="2">
    <source>
        <dbReference type="Pfam" id="PF00248"/>
    </source>
</evidence>
<dbReference type="RefSeq" id="WP_340365458.1">
    <property type="nucleotide sequence ID" value="NZ_JBBKZV010000013.1"/>
</dbReference>
<evidence type="ECO:0000313" key="3">
    <source>
        <dbReference type="EMBL" id="MEJ8824435.1"/>
    </source>
</evidence>
<dbReference type="SUPFAM" id="SSF51430">
    <property type="entry name" value="NAD(P)-linked oxidoreductase"/>
    <property type="match status" value="1"/>
</dbReference>
<comment type="caution">
    <text evidence="3">The sequence shown here is derived from an EMBL/GenBank/DDBJ whole genome shotgun (WGS) entry which is preliminary data.</text>
</comment>
<dbReference type="Pfam" id="PF00248">
    <property type="entry name" value="Aldo_ket_red"/>
    <property type="match status" value="1"/>
</dbReference>
<dbReference type="Gene3D" id="3.20.20.100">
    <property type="entry name" value="NADP-dependent oxidoreductase domain"/>
    <property type="match status" value="1"/>
</dbReference>
<accession>A0ABU8W307</accession>
<proteinExistence type="predicted"/>
<evidence type="ECO:0000313" key="4">
    <source>
        <dbReference type="Proteomes" id="UP001363010"/>
    </source>
</evidence>
<dbReference type="PANTHER" id="PTHR43364">
    <property type="entry name" value="NADH-SPECIFIC METHYLGLYOXAL REDUCTASE-RELATED"/>
    <property type="match status" value="1"/>
</dbReference>
<organism evidence="3 4">
    <name type="scientific">Variovorax humicola</name>
    <dbReference type="NCBI Taxonomy" id="1769758"/>
    <lineage>
        <taxon>Bacteria</taxon>
        <taxon>Pseudomonadati</taxon>
        <taxon>Pseudomonadota</taxon>
        <taxon>Betaproteobacteria</taxon>
        <taxon>Burkholderiales</taxon>
        <taxon>Comamonadaceae</taxon>
        <taxon>Variovorax</taxon>
    </lineage>
</organism>
<feature type="domain" description="NADP-dependent oxidoreductase" evidence="2">
    <location>
        <begin position="15"/>
        <end position="310"/>
    </location>
</feature>
<dbReference type="GO" id="GO:0016491">
    <property type="term" value="F:oxidoreductase activity"/>
    <property type="evidence" value="ECO:0007669"/>
    <property type="project" value="UniProtKB-KW"/>
</dbReference>
<dbReference type="CDD" id="cd19079">
    <property type="entry name" value="AKR_EcYajO-like"/>
    <property type="match status" value="1"/>
</dbReference>
<dbReference type="PANTHER" id="PTHR43364:SF4">
    <property type="entry name" value="NAD(P)-LINKED OXIDOREDUCTASE SUPERFAMILY PROTEIN"/>
    <property type="match status" value="1"/>
</dbReference>
<dbReference type="InterPro" id="IPR023210">
    <property type="entry name" value="NADP_OxRdtase_dom"/>
</dbReference>
<keyword evidence="1 3" id="KW-0560">Oxidoreductase</keyword>
<dbReference type="Proteomes" id="UP001363010">
    <property type="component" value="Unassembled WGS sequence"/>
</dbReference>
<dbReference type="EMBL" id="JBBKZV010000013">
    <property type="protein sequence ID" value="MEJ8824435.1"/>
    <property type="molecule type" value="Genomic_DNA"/>
</dbReference>
<dbReference type="EC" id="1.1.1.-" evidence="3"/>
<dbReference type="InterPro" id="IPR020471">
    <property type="entry name" value="AKR"/>
</dbReference>